<dbReference type="PANTHER" id="PTHR46394">
    <property type="entry name" value="ANNEXIN"/>
    <property type="match status" value="1"/>
</dbReference>
<comment type="caution">
    <text evidence="4">The sequence shown here is derived from an EMBL/GenBank/DDBJ whole genome shotgun (WGS) entry which is preliminary data.</text>
</comment>
<feature type="short sequence motif" description="GXGXXG" evidence="2">
    <location>
        <begin position="9"/>
        <end position="14"/>
    </location>
</feature>
<dbReference type="RefSeq" id="WP_142608401.1">
    <property type="nucleotide sequence ID" value="NZ_VDGG01000041.1"/>
</dbReference>
<keyword evidence="5" id="KW-1185">Reference proteome</keyword>
<dbReference type="OrthoDB" id="9770965at2"/>
<feature type="short sequence motif" description="GXSXG" evidence="2">
    <location>
        <begin position="36"/>
        <end position="40"/>
    </location>
</feature>
<dbReference type="EMBL" id="VDGG01000041">
    <property type="protein sequence ID" value="TQR09249.1"/>
    <property type="molecule type" value="Genomic_DNA"/>
</dbReference>
<feature type="short sequence motif" description="DGA/G" evidence="2">
    <location>
        <begin position="183"/>
        <end position="185"/>
    </location>
</feature>
<keyword evidence="1 2" id="KW-0443">Lipid metabolism</keyword>
<sequence>MLIDGVFSGGGMKGIALVGAFQVLEEKGYEFKRVAGTSAGAILACFIAAGYTGKEIEEIMVEQDFQSLLDPRKTVLPIPFMKWMNLYWGLGLYQGKALENWFLEKLAAKGIYSFSDLPQGSLKLVASDLTNGKMIVLPDDLERYGVSPSSFPVARALRMSCGIPFFFEPVKMRVGSGDTIVVDGGVLSNFPMWIFDNGNKERPIVGLKLSGNSEEMQPHKIKNGLQLFEALFSTMKNAHDERYISRKLEKNVIFIPVDEYSATQFDLDREMKANLLEKGRKRATQFLKMW</sequence>
<dbReference type="InterPro" id="IPR002641">
    <property type="entry name" value="PNPLA_dom"/>
</dbReference>
<proteinExistence type="predicted"/>
<dbReference type="PANTHER" id="PTHR46394:SF1">
    <property type="entry name" value="PNPLA DOMAIN-CONTAINING PROTEIN"/>
    <property type="match status" value="1"/>
</dbReference>
<keyword evidence="2" id="KW-0378">Hydrolase</keyword>
<feature type="active site" description="Proton acceptor" evidence="2">
    <location>
        <position position="183"/>
    </location>
</feature>
<dbReference type="AlphaFoldDB" id="A0A544SVL7"/>
<dbReference type="InterPro" id="IPR016035">
    <property type="entry name" value="Acyl_Trfase/lysoPLipase"/>
</dbReference>
<dbReference type="CDD" id="cd07207">
    <property type="entry name" value="Pat_ExoU_VipD_like"/>
    <property type="match status" value="1"/>
</dbReference>
<evidence type="ECO:0000313" key="5">
    <source>
        <dbReference type="Proteomes" id="UP000318937"/>
    </source>
</evidence>
<dbReference type="SUPFAM" id="SSF52151">
    <property type="entry name" value="FabD/lysophospholipase-like"/>
    <property type="match status" value="1"/>
</dbReference>
<keyword evidence="2" id="KW-0442">Lipid degradation</keyword>
<feature type="domain" description="PNPLA" evidence="3">
    <location>
        <begin position="5"/>
        <end position="196"/>
    </location>
</feature>
<gene>
    <name evidence="4" type="ORF">FG383_16020</name>
</gene>
<feature type="active site" description="Nucleophile" evidence="2">
    <location>
        <position position="38"/>
    </location>
</feature>
<dbReference type="GO" id="GO:0016042">
    <property type="term" value="P:lipid catabolic process"/>
    <property type="evidence" value="ECO:0007669"/>
    <property type="project" value="UniProtKB-UniRule"/>
</dbReference>
<dbReference type="Proteomes" id="UP000318937">
    <property type="component" value="Unassembled WGS sequence"/>
</dbReference>
<accession>A0A544SVL7</accession>
<evidence type="ECO:0000256" key="1">
    <source>
        <dbReference type="ARBA" id="ARBA00023098"/>
    </source>
</evidence>
<protein>
    <submittedName>
        <fullName evidence="4">Patatin-like phospholipase family protein</fullName>
    </submittedName>
</protein>
<dbReference type="GO" id="GO:0016787">
    <property type="term" value="F:hydrolase activity"/>
    <property type="evidence" value="ECO:0007669"/>
    <property type="project" value="UniProtKB-UniRule"/>
</dbReference>
<evidence type="ECO:0000256" key="2">
    <source>
        <dbReference type="PROSITE-ProRule" id="PRU01161"/>
    </source>
</evidence>
<evidence type="ECO:0000259" key="3">
    <source>
        <dbReference type="PROSITE" id="PS51635"/>
    </source>
</evidence>
<dbReference type="Gene3D" id="3.40.1090.10">
    <property type="entry name" value="Cytosolic phospholipase A2 catalytic domain"/>
    <property type="match status" value="2"/>
</dbReference>
<name>A0A544SVL7_9BACI</name>
<evidence type="ECO:0000313" key="4">
    <source>
        <dbReference type="EMBL" id="TQR09249.1"/>
    </source>
</evidence>
<dbReference type="PROSITE" id="PS51635">
    <property type="entry name" value="PNPLA"/>
    <property type="match status" value="1"/>
</dbReference>
<reference evidence="4 5" key="1">
    <citation type="submission" date="2019-05" db="EMBL/GenBank/DDBJ databases">
        <title>Psychrobacillus vulpis sp. nov., a new species isolated from feces of a red fox that inhabits in The Tablas de Daimiel Natural Park, Albacete, Spain.</title>
        <authorList>
            <person name="Rodriguez M."/>
            <person name="Reina J.C."/>
            <person name="Bejar V."/>
            <person name="Llamas I."/>
        </authorList>
    </citation>
    <scope>NUCLEOTIDE SEQUENCE [LARGE SCALE GENOMIC DNA]</scope>
    <source>
        <strain evidence="4 5">NHI-2</strain>
    </source>
</reference>
<organism evidence="4 5">
    <name type="scientific">Psychrobacillus soli</name>
    <dbReference type="NCBI Taxonomy" id="1543965"/>
    <lineage>
        <taxon>Bacteria</taxon>
        <taxon>Bacillati</taxon>
        <taxon>Bacillota</taxon>
        <taxon>Bacilli</taxon>
        <taxon>Bacillales</taxon>
        <taxon>Bacillaceae</taxon>
        <taxon>Psychrobacillus</taxon>
    </lineage>
</organism>
<dbReference type="Pfam" id="PF01734">
    <property type="entry name" value="Patatin"/>
    <property type="match status" value="1"/>
</dbReference>
<dbReference type="InterPro" id="IPR052580">
    <property type="entry name" value="Lipid_Hydrolase"/>
</dbReference>